<dbReference type="RefSeq" id="WP_143420017.1">
    <property type="nucleotide sequence ID" value="NZ_VJXR01000106.1"/>
</dbReference>
<evidence type="ECO:0000256" key="2">
    <source>
        <dbReference type="ARBA" id="ARBA00022723"/>
    </source>
</evidence>
<dbReference type="InterPro" id="IPR015813">
    <property type="entry name" value="Pyrv/PenolPyrv_kinase-like_dom"/>
</dbReference>
<reference evidence="5 6" key="1">
    <citation type="submission" date="2019-07" db="EMBL/GenBank/DDBJ databases">
        <title>Georgenia wutianyii sp. nov. and Georgenia *** sp. nov. isolated from plateau pika (Ochotona curzoniae) in the Qinghai-Tibet plateau of China.</title>
        <authorList>
            <person name="Tian Z."/>
        </authorList>
    </citation>
    <scope>NUCLEOTIDE SEQUENCE [LARGE SCALE GENOMIC DNA]</scope>
    <source>
        <strain evidence="5 6">Z446</strain>
    </source>
</reference>
<evidence type="ECO:0000313" key="6">
    <source>
        <dbReference type="Proteomes" id="UP000318693"/>
    </source>
</evidence>
<dbReference type="AlphaFoldDB" id="A0A552WK26"/>
<gene>
    <name evidence="5" type="ORF">FJ693_19070</name>
</gene>
<dbReference type="InterPro" id="IPR040442">
    <property type="entry name" value="Pyrv_kinase-like_dom_sf"/>
</dbReference>
<comment type="similarity">
    <text evidence="1">Belongs to the HpcH/HpaI aldolase family.</text>
</comment>
<comment type="caution">
    <text evidence="5">The sequence shown here is derived from an EMBL/GenBank/DDBJ whole genome shotgun (WGS) entry which is preliminary data.</text>
</comment>
<dbReference type="GO" id="GO:0016832">
    <property type="term" value="F:aldehyde-lyase activity"/>
    <property type="evidence" value="ECO:0007669"/>
    <property type="project" value="TreeGrafter"/>
</dbReference>
<accession>A0A552WK26</accession>
<sequence length="282" mass="28542">MSSAYSGTTAAPRPVPNLRAALAAGPVVGTFQVLASAAVTEVLALAGAQVIILDAEHAALDVTALEHHVRAARSVGGCAVVRVPEIGAYLSRSLDLGAAGVIVPRVETAAQARQVVEAVRFPPLGARGFGAGRASGFGLQMAGYRQAADAETAVVVMVETRRGLENVHEIAAVDGIDVVMVGPADLASSLGTEVGSAQHAAAVETVFDAALAAGRHVGMHCADAAEAATYAARGARLLLVATDSLFLAGSAARTFDDAASSLAQQQLATAGEEQLQGRRFLS</sequence>
<protein>
    <submittedName>
        <fullName evidence="5">4-hydroxy-2-oxovalerate aldolase</fullName>
    </submittedName>
</protein>
<dbReference type="EMBL" id="VJXR01000106">
    <property type="protein sequence ID" value="TRW43086.1"/>
    <property type="molecule type" value="Genomic_DNA"/>
</dbReference>
<evidence type="ECO:0000313" key="5">
    <source>
        <dbReference type="EMBL" id="TRW43086.1"/>
    </source>
</evidence>
<feature type="domain" description="HpcH/HpaI aldolase/citrate lyase" evidence="4">
    <location>
        <begin position="29"/>
        <end position="242"/>
    </location>
</feature>
<keyword evidence="6" id="KW-1185">Reference proteome</keyword>
<dbReference type="SUPFAM" id="SSF51621">
    <property type="entry name" value="Phosphoenolpyruvate/pyruvate domain"/>
    <property type="match status" value="1"/>
</dbReference>
<evidence type="ECO:0000256" key="3">
    <source>
        <dbReference type="ARBA" id="ARBA00023239"/>
    </source>
</evidence>
<dbReference type="PANTHER" id="PTHR30502:SF0">
    <property type="entry name" value="PHOSPHOENOLPYRUVATE CARBOXYLASE FAMILY PROTEIN"/>
    <property type="match status" value="1"/>
</dbReference>
<dbReference type="PANTHER" id="PTHR30502">
    <property type="entry name" value="2-KETO-3-DEOXY-L-RHAMNONATE ALDOLASE"/>
    <property type="match status" value="1"/>
</dbReference>
<keyword evidence="3" id="KW-0456">Lyase</keyword>
<keyword evidence="2" id="KW-0479">Metal-binding</keyword>
<dbReference type="InterPro" id="IPR050251">
    <property type="entry name" value="HpcH-HpaI_aldolase"/>
</dbReference>
<evidence type="ECO:0000259" key="4">
    <source>
        <dbReference type="Pfam" id="PF03328"/>
    </source>
</evidence>
<evidence type="ECO:0000256" key="1">
    <source>
        <dbReference type="ARBA" id="ARBA00005568"/>
    </source>
</evidence>
<dbReference type="Gene3D" id="3.20.20.60">
    <property type="entry name" value="Phosphoenolpyruvate-binding domains"/>
    <property type="match status" value="1"/>
</dbReference>
<dbReference type="GO" id="GO:0005737">
    <property type="term" value="C:cytoplasm"/>
    <property type="evidence" value="ECO:0007669"/>
    <property type="project" value="TreeGrafter"/>
</dbReference>
<proteinExistence type="inferred from homology"/>
<dbReference type="GO" id="GO:0046872">
    <property type="term" value="F:metal ion binding"/>
    <property type="evidence" value="ECO:0007669"/>
    <property type="project" value="UniProtKB-KW"/>
</dbReference>
<organism evidence="5 6">
    <name type="scientific">Georgenia yuyongxinii</name>
    <dbReference type="NCBI Taxonomy" id="2589797"/>
    <lineage>
        <taxon>Bacteria</taxon>
        <taxon>Bacillati</taxon>
        <taxon>Actinomycetota</taxon>
        <taxon>Actinomycetes</taxon>
        <taxon>Micrococcales</taxon>
        <taxon>Bogoriellaceae</taxon>
        <taxon>Georgenia</taxon>
    </lineage>
</organism>
<dbReference type="InterPro" id="IPR005000">
    <property type="entry name" value="Aldolase/citrate-lyase_domain"/>
</dbReference>
<dbReference type="Proteomes" id="UP000318693">
    <property type="component" value="Unassembled WGS sequence"/>
</dbReference>
<name>A0A552WK26_9MICO</name>
<dbReference type="Pfam" id="PF03328">
    <property type="entry name" value="HpcH_HpaI"/>
    <property type="match status" value="1"/>
</dbReference>